<evidence type="ECO:0000259" key="1">
    <source>
        <dbReference type="Pfam" id="PF05699"/>
    </source>
</evidence>
<dbReference type="PaxDb" id="6945-B7PYU1"/>
<dbReference type="VEuPathDB" id="VectorBase:ISCI010035"/>
<gene>
    <name evidence="2" type="ORF">IscW_ISCW010035</name>
</gene>
<dbReference type="VEuPathDB" id="VectorBase:ISCP_015031"/>
<name>B7PYU1_IXOSC</name>
<feature type="domain" description="HAT C-terminal dimerisation" evidence="1">
    <location>
        <begin position="79"/>
        <end position="126"/>
    </location>
</feature>
<dbReference type="InterPro" id="IPR012337">
    <property type="entry name" value="RNaseH-like_sf"/>
</dbReference>
<dbReference type="InterPro" id="IPR052958">
    <property type="entry name" value="IFN-induced_PKR_regulator"/>
</dbReference>
<dbReference type="EMBL" id="ABJB010851566">
    <property type="status" value="NOT_ANNOTATED_CDS"/>
    <property type="molecule type" value="Genomic_DNA"/>
</dbReference>
<reference evidence="2 4" key="1">
    <citation type="submission" date="2008-03" db="EMBL/GenBank/DDBJ databases">
        <title>Annotation of Ixodes scapularis.</title>
        <authorList>
            <consortium name="Ixodes scapularis Genome Project Consortium"/>
            <person name="Caler E."/>
            <person name="Hannick L.I."/>
            <person name="Bidwell S."/>
            <person name="Joardar V."/>
            <person name="Thiagarajan M."/>
            <person name="Amedeo P."/>
            <person name="Galinsky K.J."/>
            <person name="Schobel S."/>
            <person name="Inman J."/>
            <person name="Hostetler J."/>
            <person name="Miller J."/>
            <person name="Hammond M."/>
            <person name="Megy K."/>
            <person name="Lawson D."/>
            <person name="Kodira C."/>
            <person name="Sutton G."/>
            <person name="Meyer J."/>
            <person name="Hill C.A."/>
            <person name="Birren B."/>
            <person name="Nene V."/>
            <person name="Collins F."/>
            <person name="Alarcon-Chaidez F."/>
            <person name="Wikel S."/>
            <person name="Strausberg R."/>
        </authorList>
    </citation>
    <scope>NUCLEOTIDE SEQUENCE [LARGE SCALE GENOMIC DNA]</scope>
    <source>
        <strain evidence="4">Wikel</strain>
        <strain evidence="2">Wikel colony</strain>
    </source>
</reference>
<dbReference type="Proteomes" id="UP000001555">
    <property type="component" value="Unassembled WGS sequence"/>
</dbReference>
<accession>B7PYU1</accession>
<dbReference type="OrthoDB" id="6589422at2759"/>
<dbReference type="VEuPathDB" id="VectorBase:ISCW010035"/>
<dbReference type="SUPFAM" id="SSF53098">
    <property type="entry name" value="Ribonuclease H-like"/>
    <property type="match status" value="1"/>
</dbReference>
<dbReference type="EMBL" id="ABJB011125392">
    <property type="status" value="NOT_ANNOTATED_CDS"/>
    <property type="molecule type" value="Genomic_DNA"/>
</dbReference>
<evidence type="ECO:0000313" key="2">
    <source>
        <dbReference type="EMBL" id="EEC11763.1"/>
    </source>
</evidence>
<reference evidence="3" key="2">
    <citation type="submission" date="2020-05" db="UniProtKB">
        <authorList>
            <consortium name="EnsemblMetazoa"/>
        </authorList>
    </citation>
    <scope>IDENTIFICATION</scope>
    <source>
        <strain evidence="3">wikel</strain>
    </source>
</reference>
<dbReference type="EMBL" id="ABJB010752915">
    <property type="status" value="NOT_ANNOTATED_CDS"/>
    <property type="molecule type" value="Genomic_DNA"/>
</dbReference>
<dbReference type="EnsemblMetazoa" id="ISCW010035-RA">
    <property type="protein sequence ID" value="ISCW010035-PA"/>
    <property type="gene ID" value="ISCW010035"/>
</dbReference>
<sequence>MERLATLENVLIHAAAGQHFSAERLRDELGSHAPDFELGRLGAQLMLLPTIPAAPIKKVEDVVQALNENSQTVRNLLDQVAALVELLLTVPASAATGERSFSALKRVQTCLRNRMTQKRLGQLLLLHVHKEETRQLDLNAVMGEFVSRTAERNHVATSRLEAEKDNVTIPMTVADYIVQHQAKPADMPTDLTDIFYDTTDDEIGD</sequence>
<protein>
    <recommendedName>
        <fullName evidence="1">HAT C-terminal dimerisation domain-containing protein</fullName>
    </recommendedName>
</protein>
<keyword evidence="4" id="KW-1185">Reference proteome</keyword>
<dbReference type="GO" id="GO:0046983">
    <property type="term" value="F:protein dimerization activity"/>
    <property type="evidence" value="ECO:0007669"/>
    <property type="project" value="InterPro"/>
</dbReference>
<dbReference type="EMBL" id="DS822064">
    <property type="protein sequence ID" value="EEC11763.1"/>
    <property type="molecule type" value="Genomic_DNA"/>
</dbReference>
<dbReference type="HOGENOM" id="CLU_1338890_0_0_1"/>
<dbReference type="Pfam" id="PF05699">
    <property type="entry name" value="Dimer_Tnp_hAT"/>
    <property type="match status" value="1"/>
</dbReference>
<dbReference type="InParanoid" id="B7PYU1"/>
<dbReference type="STRING" id="6945.B7PYU1"/>
<evidence type="ECO:0000313" key="3">
    <source>
        <dbReference type="EnsemblMetazoa" id="ISCW010035-PA"/>
    </source>
</evidence>
<dbReference type="InterPro" id="IPR008906">
    <property type="entry name" value="HATC_C_dom"/>
</dbReference>
<evidence type="ECO:0000313" key="4">
    <source>
        <dbReference type="Proteomes" id="UP000001555"/>
    </source>
</evidence>
<dbReference type="PANTHER" id="PTHR46289:SF19">
    <property type="entry name" value="ZINC FINGER MYM-TYPE CONTAINING 1"/>
    <property type="match status" value="1"/>
</dbReference>
<proteinExistence type="predicted"/>
<organism>
    <name type="scientific">Ixodes scapularis</name>
    <name type="common">Black-legged tick</name>
    <name type="synonym">Deer tick</name>
    <dbReference type="NCBI Taxonomy" id="6945"/>
    <lineage>
        <taxon>Eukaryota</taxon>
        <taxon>Metazoa</taxon>
        <taxon>Ecdysozoa</taxon>
        <taxon>Arthropoda</taxon>
        <taxon>Chelicerata</taxon>
        <taxon>Arachnida</taxon>
        <taxon>Acari</taxon>
        <taxon>Parasitiformes</taxon>
        <taxon>Ixodida</taxon>
        <taxon>Ixodoidea</taxon>
        <taxon>Ixodidae</taxon>
        <taxon>Ixodinae</taxon>
        <taxon>Ixodes</taxon>
    </lineage>
</organism>
<dbReference type="AlphaFoldDB" id="B7PYU1"/>
<dbReference type="PANTHER" id="PTHR46289">
    <property type="entry name" value="52 KDA REPRESSOR OF THE INHIBITOR OF THE PROTEIN KINASE-LIKE PROTEIN-RELATED"/>
    <property type="match status" value="1"/>
</dbReference>